<dbReference type="PANTHER" id="PTHR42928">
    <property type="entry name" value="TRICARBOXYLATE-BINDING PROTEIN"/>
    <property type="match status" value="1"/>
</dbReference>
<protein>
    <submittedName>
        <fullName evidence="3">Tripartite tricarboxylate transporter substrate-binding protein</fullName>
    </submittedName>
</protein>
<name>A0ABZ0PNY6_9PROT</name>
<dbReference type="SUPFAM" id="SSF53850">
    <property type="entry name" value="Periplasmic binding protein-like II"/>
    <property type="match status" value="1"/>
</dbReference>
<dbReference type="Pfam" id="PF03401">
    <property type="entry name" value="TctC"/>
    <property type="match status" value="1"/>
</dbReference>
<proteinExistence type="inferred from homology"/>
<gene>
    <name evidence="3" type="ORF">R9Z33_09465</name>
</gene>
<sequence length="302" mass="31672">MKRRNLLIASGAGLAAPALAQPSAWPGGRQVRIIITYPPGGTTDFVARVVAQRLGEQTGANFVVENRTGGGGVVGWTAAVRSPNDGTALLLTDNSLATAPPLHANLGFDIMADFTPVSLLVDYPTVFVVPGNSPVRSLRDFVEAARGQPADANFYGSMGAGSSPHLYTEYLQDIAGIRLTHVPYRGMGPAFTDLLAGRIGLLIAAPPTVLGAIRDGRARAIAIGTQGGRIPALPDVPTARELGINFTYSFWYGLLGPRGMEPALVARIQEEIGKVLATPELRERFVQQGGTPVGATAPRCAP</sequence>
<dbReference type="Gene3D" id="3.40.190.10">
    <property type="entry name" value="Periplasmic binding protein-like II"/>
    <property type="match status" value="1"/>
</dbReference>
<dbReference type="Gene3D" id="3.40.190.150">
    <property type="entry name" value="Bordetella uptake gene, domain 1"/>
    <property type="match status" value="1"/>
</dbReference>
<comment type="similarity">
    <text evidence="1">Belongs to the UPF0065 (bug) family.</text>
</comment>
<dbReference type="InterPro" id="IPR005064">
    <property type="entry name" value="BUG"/>
</dbReference>
<dbReference type="InterPro" id="IPR042100">
    <property type="entry name" value="Bug_dom1"/>
</dbReference>
<keyword evidence="2" id="KW-0732">Signal</keyword>
<organism evidence="3 4">
    <name type="scientific">Sediminicoccus rosea</name>
    <dbReference type="NCBI Taxonomy" id="1225128"/>
    <lineage>
        <taxon>Bacteria</taxon>
        <taxon>Pseudomonadati</taxon>
        <taxon>Pseudomonadota</taxon>
        <taxon>Alphaproteobacteria</taxon>
        <taxon>Acetobacterales</taxon>
        <taxon>Roseomonadaceae</taxon>
        <taxon>Sediminicoccus</taxon>
    </lineage>
</organism>
<feature type="signal peptide" evidence="2">
    <location>
        <begin position="1"/>
        <end position="20"/>
    </location>
</feature>
<evidence type="ECO:0000313" key="4">
    <source>
        <dbReference type="Proteomes" id="UP001305521"/>
    </source>
</evidence>
<accession>A0ABZ0PNY6</accession>
<dbReference type="EMBL" id="CP137852">
    <property type="protein sequence ID" value="WPB87087.1"/>
    <property type="molecule type" value="Genomic_DNA"/>
</dbReference>
<feature type="chain" id="PRO_5045191161" evidence="2">
    <location>
        <begin position="21"/>
        <end position="302"/>
    </location>
</feature>
<keyword evidence="4" id="KW-1185">Reference proteome</keyword>
<evidence type="ECO:0000256" key="1">
    <source>
        <dbReference type="ARBA" id="ARBA00006987"/>
    </source>
</evidence>
<dbReference type="RefSeq" id="WP_318651044.1">
    <property type="nucleotide sequence ID" value="NZ_CP137852.1"/>
</dbReference>
<dbReference type="Proteomes" id="UP001305521">
    <property type="component" value="Chromosome"/>
</dbReference>
<reference evidence="3 4" key="1">
    <citation type="submission" date="2023-11" db="EMBL/GenBank/DDBJ databases">
        <title>Arctic aerobic anoxygenic photoheterotroph Sediminicoccus rosea KRV36 adapts its photosynthesis to long days of polar summer.</title>
        <authorList>
            <person name="Tomasch J."/>
            <person name="Kopejtka K."/>
            <person name="Bily T."/>
            <person name="Gardiner A.T."/>
            <person name="Gardian Z."/>
            <person name="Shivaramu S."/>
            <person name="Koblizek M."/>
            <person name="Engelhardt F."/>
            <person name="Kaftan D."/>
        </authorList>
    </citation>
    <scope>NUCLEOTIDE SEQUENCE [LARGE SCALE GENOMIC DNA]</scope>
    <source>
        <strain evidence="3 4">R-30</strain>
    </source>
</reference>
<evidence type="ECO:0000313" key="3">
    <source>
        <dbReference type="EMBL" id="WPB87087.1"/>
    </source>
</evidence>
<dbReference type="PANTHER" id="PTHR42928:SF5">
    <property type="entry name" value="BLR1237 PROTEIN"/>
    <property type="match status" value="1"/>
</dbReference>
<dbReference type="PIRSF" id="PIRSF017082">
    <property type="entry name" value="YflP"/>
    <property type="match status" value="1"/>
</dbReference>
<evidence type="ECO:0000256" key="2">
    <source>
        <dbReference type="SAM" id="SignalP"/>
    </source>
</evidence>